<feature type="compositionally biased region" description="Low complexity" evidence="1">
    <location>
        <begin position="488"/>
        <end position="499"/>
    </location>
</feature>
<keyword evidence="2" id="KW-0472">Membrane</keyword>
<proteinExistence type="predicted"/>
<name>A0DTI3_PARTE</name>
<dbReference type="GeneID" id="5039532"/>
<keyword evidence="4" id="KW-1185">Reference proteome</keyword>
<feature type="transmembrane region" description="Helical" evidence="2">
    <location>
        <begin position="7"/>
        <end position="25"/>
    </location>
</feature>
<evidence type="ECO:0000313" key="3">
    <source>
        <dbReference type="EMBL" id="CAK86350.1"/>
    </source>
</evidence>
<dbReference type="OrthoDB" id="10295104at2759"/>
<feature type="compositionally biased region" description="Basic and acidic residues" evidence="1">
    <location>
        <begin position="460"/>
        <end position="470"/>
    </location>
</feature>
<dbReference type="RefSeq" id="XP_001453747.1">
    <property type="nucleotide sequence ID" value="XM_001453710.1"/>
</dbReference>
<dbReference type="Proteomes" id="UP000000600">
    <property type="component" value="Unassembled WGS sequence"/>
</dbReference>
<dbReference type="InParanoid" id="A0DTI3"/>
<keyword evidence="2" id="KW-1133">Transmembrane helix</keyword>
<dbReference type="AlphaFoldDB" id="A0DTI3"/>
<dbReference type="OMA" id="PFKVYDE"/>
<dbReference type="KEGG" id="ptm:GSPATT00020031001"/>
<reference evidence="3 4" key="1">
    <citation type="journal article" date="2006" name="Nature">
        <title>Global trends of whole-genome duplications revealed by the ciliate Paramecium tetraurelia.</title>
        <authorList>
            <consortium name="Genoscope"/>
            <person name="Aury J.-M."/>
            <person name="Jaillon O."/>
            <person name="Duret L."/>
            <person name="Noel B."/>
            <person name="Jubin C."/>
            <person name="Porcel B.M."/>
            <person name="Segurens B."/>
            <person name="Daubin V."/>
            <person name="Anthouard V."/>
            <person name="Aiach N."/>
            <person name="Arnaiz O."/>
            <person name="Billaut A."/>
            <person name="Beisson J."/>
            <person name="Blanc I."/>
            <person name="Bouhouche K."/>
            <person name="Camara F."/>
            <person name="Duharcourt S."/>
            <person name="Guigo R."/>
            <person name="Gogendeau D."/>
            <person name="Katinka M."/>
            <person name="Keller A.-M."/>
            <person name="Kissmehl R."/>
            <person name="Klotz C."/>
            <person name="Koll F."/>
            <person name="Le Moue A."/>
            <person name="Lepere C."/>
            <person name="Malinsky S."/>
            <person name="Nowacki M."/>
            <person name="Nowak J.K."/>
            <person name="Plattner H."/>
            <person name="Poulain J."/>
            <person name="Ruiz F."/>
            <person name="Serrano V."/>
            <person name="Zagulski M."/>
            <person name="Dessen P."/>
            <person name="Betermier M."/>
            <person name="Weissenbach J."/>
            <person name="Scarpelli C."/>
            <person name="Schachter V."/>
            <person name="Sperling L."/>
            <person name="Meyer E."/>
            <person name="Cohen J."/>
            <person name="Wincker P."/>
        </authorList>
    </citation>
    <scope>NUCLEOTIDE SEQUENCE [LARGE SCALE GENOMIC DNA]</scope>
    <source>
        <strain evidence="3 4">Stock d4-2</strain>
    </source>
</reference>
<dbReference type="EMBL" id="CT868574">
    <property type="protein sequence ID" value="CAK86350.1"/>
    <property type="molecule type" value="Genomic_DNA"/>
</dbReference>
<keyword evidence="2" id="KW-0812">Transmembrane</keyword>
<gene>
    <name evidence="3" type="ORF">GSPATT00020031001</name>
</gene>
<evidence type="ECO:0000256" key="2">
    <source>
        <dbReference type="SAM" id="Phobius"/>
    </source>
</evidence>
<dbReference type="HOGENOM" id="CLU_039000_0_0_1"/>
<evidence type="ECO:0000256" key="1">
    <source>
        <dbReference type="SAM" id="MobiDB-lite"/>
    </source>
</evidence>
<organism evidence="3 4">
    <name type="scientific">Paramecium tetraurelia</name>
    <dbReference type="NCBI Taxonomy" id="5888"/>
    <lineage>
        <taxon>Eukaryota</taxon>
        <taxon>Sar</taxon>
        <taxon>Alveolata</taxon>
        <taxon>Ciliophora</taxon>
        <taxon>Intramacronucleata</taxon>
        <taxon>Oligohymenophorea</taxon>
        <taxon>Peniculida</taxon>
        <taxon>Parameciidae</taxon>
        <taxon>Paramecium</taxon>
    </lineage>
</organism>
<protein>
    <submittedName>
        <fullName evidence="3">Uncharacterized protein</fullName>
    </submittedName>
</protein>
<evidence type="ECO:0000313" key="4">
    <source>
        <dbReference type="Proteomes" id="UP000000600"/>
    </source>
</evidence>
<sequence>MRQQLRVYFSLRLVEYFFLFISATFPQFKSLSSINIKVILQRRNFEREKSLQQPEGVGSVKNYNVWISLICLFDSGLDLFYLIFMQDFMDKRCDSETNQLENSFFGRNRLAGEAFRWSDRVYVFVYCLVLNSSICSRIVRSWFELDLIIFNMKVNKSHQSNVFQLAAQSSERIQKYINSNHNSSFLKSIKSGSIPLLNPDLHEFVDRTHERTPVRYKTQKMRAQEAQDEFLRGHLKAGPYTKLPLNMRNEILAKEKMPLRFGKNPRTENQRLQEELDHSNYIDHTQRDLSMAYRPNWKPTQREKWVSDSDFKQAGGKFTEKTAWQQIPFRNPDDNYIYMEQENSLVEFKRMRSEGLEKIGKLPFNPVIKKNPYTQYSTSIRTFKQDQAFGIENKTLFSQNSQLKNYKSALISTKSMDHIMPYNHSNNKQQITNLFPNVEKQYLKSSVQLGGELKEIKLKTPHEDVDEFPKSSKGQPSPIREYPLSDDFNNTNFEKTNTNMRRGFQPFKVYDEEETKQIVQKYFQKGNF</sequence>
<feature type="region of interest" description="Disordered" evidence="1">
    <location>
        <begin position="460"/>
        <end position="499"/>
    </location>
</feature>
<feature type="transmembrane region" description="Helical" evidence="2">
    <location>
        <begin position="63"/>
        <end position="84"/>
    </location>
</feature>
<accession>A0DTI3</accession>